<organism evidence="1 2">
    <name type="scientific">Riccia sorocarpa</name>
    <dbReference type="NCBI Taxonomy" id="122646"/>
    <lineage>
        <taxon>Eukaryota</taxon>
        <taxon>Viridiplantae</taxon>
        <taxon>Streptophyta</taxon>
        <taxon>Embryophyta</taxon>
        <taxon>Marchantiophyta</taxon>
        <taxon>Marchantiopsida</taxon>
        <taxon>Marchantiidae</taxon>
        <taxon>Marchantiales</taxon>
        <taxon>Ricciaceae</taxon>
        <taxon>Riccia</taxon>
    </lineage>
</organism>
<accession>A0ABD3H2S8</accession>
<dbReference type="SUPFAM" id="SSF50370">
    <property type="entry name" value="Ricin B-like lectins"/>
    <property type="match status" value="1"/>
</dbReference>
<dbReference type="Gene3D" id="2.80.10.50">
    <property type="match status" value="2"/>
</dbReference>
<reference evidence="1 2" key="1">
    <citation type="submission" date="2024-09" db="EMBL/GenBank/DDBJ databases">
        <title>Chromosome-scale assembly of Riccia sorocarpa.</title>
        <authorList>
            <person name="Paukszto L."/>
        </authorList>
    </citation>
    <scope>NUCLEOTIDE SEQUENCE [LARGE SCALE GENOMIC DNA]</scope>
    <source>
        <strain evidence="1">LP-2024</strain>
        <tissue evidence="1">Aerial parts of the thallus</tissue>
    </source>
</reference>
<comment type="caution">
    <text evidence="1">The sequence shown here is derived from an EMBL/GenBank/DDBJ whole genome shotgun (WGS) entry which is preliminary data.</text>
</comment>
<proteinExistence type="predicted"/>
<sequence>MKDAQLEIACEVLCTEGFGHTQSPSILSPMRPRRELQGIPLPHTPFKLIDGEYGRSISVTEGGTPKPILSRKDRNTIGSFFQLVASILVDGCYHIISVENGLALTDEGKDGHLIMEPLAEKDELQIWEIIPSKTFEDGNYIIQNQQTRCFLVSSPFEEASSVYTFPDEQEIKRHMWSFSFIEGDFQGIPPTQVLFTVMNLGTGRYLCGDSLSGHVYLRGKKCERKYLHFRLVAPRVRVDWYPSAYLIESVYTSKFLSASSPTEDELAAVKLDTLNEDDMNQFWIILPSRFSEGAYRIRNCGTKGVLLNGTTSMATVFTDLVSSKRNPYQDWIFSVV</sequence>
<dbReference type="Proteomes" id="UP001633002">
    <property type="component" value="Unassembled WGS sequence"/>
</dbReference>
<dbReference type="AlphaFoldDB" id="A0ABD3H2S8"/>
<gene>
    <name evidence="1" type="ORF">R1sor_003730</name>
</gene>
<name>A0ABD3H2S8_9MARC</name>
<protein>
    <submittedName>
        <fullName evidence="1">Uncharacterized protein</fullName>
    </submittedName>
</protein>
<evidence type="ECO:0000313" key="1">
    <source>
        <dbReference type="EMBL" id="KAL3685708.1"/>
    </source>
</evidence>
<dbReference type="EMBL" id="JBJQOH010000006">
    <property type="protein sequence ID" value="KAL3685708.1"/>
    <property type="molecule type" value="Genomic_DNA"/>
</dbReference>
<dbReference type="InterPro" id="IPR035992">
    <property type="entry name" value="Ricin_B-like_lectins"/>
</dbReference>
<keyword evidence="2" id="KW-1185">Reference proteome</keyword>
<evidence type="ECO:0000313" key="2">
    <source>
        <dbReference type="Proteomes" id="UP001633002"/>
    </source>
</evidence>